<dbReference type="EMBL" id="CP012159">
    <property type="protein sequence ID" value="AKT36038.1"/>
    <property type="molecule type" value="Genomic_DNA"/>
</dbReference>
<dbReference type="InterPro" id="IPR003594">
    <property type="entry name" value="HATPase_dom"/>
</dbReference>
<dbReference type="CDD" id="cd16936">
    <property type="entry name" value="HATPase_RsbW-like"/>
    <property type="match status" value="1"/>
</dbReference>
<protein>
    <submittedName>
        <fullName evidence="5">Transcriptional regulator</fullName>
    </submittedName>
</protein>
<dbReference type="KEGG" id="ccro:CMC5_001500"/>
<keyword evidence="2" id="KW-0902">Two-component regulatory system</keyword>
<dbReference type="PANTHER" id="PTHR44591:SF14">
    <property type="entry name" value="PROTEIN PILG"/>
    <property type="match status" value="1"/>
</dbReference>
<feature type="domain" description="Response regulatory" evidence="4">
    <location>
        <begin position="3"/>
        <end position="117"/>
    </location>
</feature>
<dbReference type="InterPro" id="IPR036890">
    <property type="entry name" value="HATPase_C_sf"/>
</dbReference>
<gene>
    <name evidence="5" type="ORF">CMC5_001500</name>
</gene>
<dbReference type="SUPFAM" id="SSF52172">
    <property type="entry name" value="CheY-like"/>
    <property type="match status" value="1"/>
</dbReference>
<evidence type="ECO:0000259" key="4">
    <source>
        <dbReference type="PROSITE" id="PS50110"/>
    </source>
</evidence>
<keyword evidence="6" id="KW-1185">Reference proteome</keyword>
<dbReference type="Pfam" id="PF00072">
    <property type="entry name" value="Response_reg"/>
    <property type="match status" value="1"/>
</dbReference>
<dbReference type="GO" id="GO:0000160">
    <property type="term" value="P:phosphorelay signal transduction system"/>
    <property type="evidence" value="ECO:0007669"/>
    <property type="project" value="UniProtKB-KW"/>
</dbReference>
<dbReference type="SUPFAM" id="SSF55874">
    <property type="entry name" value="ATPase domain of HSP90 chaperone/DNA topoisomerase II/histidine kinase"/>
    <property type="match status" value="1"/>
</dbReference>
<evidence type="ECO:0000313" key="5">
    <source>
        <dbReference type="EMBL" id="AKT36038.1"/>
    </source>
</evidence>
<dbReference type="RefSeq" id="WP_050428611.1">
    <property type="nucleotide sequence ID" value="NZ_CP012159.1"/>
</dbReference>
<dbReference type="CDD" id="cd00156">
    <property type="entry name" value="REC"/>
    <property type="match status" value="1"/>
</dbReference>
<reference evidence="5 6" key="1">
    <citation type="submission" date="2015-07" db="EMBL/GenBank/DDBJ databases">
        <title>Genome analysis of myxobacterium Chondromyces crocatus Cm c5 reveals a high potential for natural compound synthesis and the genetic basis for the loss of fruiting body formation.</title>
        <authorList>
            <person name="Zaburannyi N."/>
            <person name="Bunk B."/>
            <person name="Maier J."/>
            <person name="Overmann J."/>
            <person name="Mueller R."/>
        </authorList>
    </citation>
    <scope>NUCLEOTIDE SEQUENCE [LARGE SCALE GENOMIC DNA]</scope>
    <source>
        <strain evidence="5 6">Cm c5</strain>
    </source>
</reference>
<evidence type="ECO:0000256" key="1">
    <source>
        <dbReference type="ARBA" id="ARBA00022553"/>
    </source>
</evidence>
<evidence type="ECO:0000256" key="2">
    <source>
        <dbReference type="ARBA" id="ARBA00023012"/>
    </source>
</evidence>
<proteinExistence type="predicted"/>
<dbReference type="Proteomes" id="UP000067626">
    <property type="component" value="Chromosome"/>
</dbReference>
<feature type="modified residue" description="4-aspartylphosphate" evidence="3">
    <location>
        <position position="52"/>
    </location>
</feature>
<dbReference type="InterPro" id="IPR011006">
    <property type="entry name" value="CheY-like_superfamily"/>
</dbReference>
<evidence type="ECO:0000256" key="3">
    <source>
        <dbReference type="PROSITE-ProRule" id="PRU00169"/>
    </source>
</evidence>
<dbReference type="Gene3D" id="3.40.50.2300">
    <property type="match status" value="1"/>
</dbReference>
<accession>A0A0K1E643</accession>
<dbReference type="InterPro" id="IPR001789">
    <property type="entry name" value="Sig_transdc_resp-reg_receiver"/>
</dbReference>
<dbReference type="OrthoDB" id="9800029at2"/>
<dbReference type="SMART" id="SM00448">
    <property type="entry name" value="REC"/>
    <property type="match status" value="1"/>
</dbReference>
<keyword evidence="1 3" id="KW-0597">Phosphoprotein</keyword>
<dbReference type="Pfam" id="PF13581">
    <property type="entry name" value="HATPase_c_2"/>
    <property type="match status" value="1"/>
</dbReference>
<dbReference type="InterPro" id="IPR050595">
    <property type="entry name" value="Bact_response_regulator"/>
</dbReference>
<sequence length="294" mass="33036">MVKVLVVDDSAIDRRLAAGFLRRAGMEAVHAEHGAEALERITREAPDIVITDLQMPEMDGLELVEAIRRSHSGMPVVLMTAHGSEDIAVQALRRGAASYVPKRDLANTLVSTVQQILEVARRERQEQILRACLHAAEWHFELDNDIAQIPAVVGHLEQSVVRLGLCDEAMSLQVAVALREVLVNAIYHGNLEVSSALLEHGSHFDELVRQRKSERPYCDRRVRLLARETREEAVYVITDEGPGFDPSTLPDPFDLENLEKPSGRGLLLVRTFMDEVTHNERGNEITLRLRRRDP</sequence>
<dbReference type="AlphaFoldDB" id="A0A0K1E643"/>
<dbReference type="Gene3D" id="3.30.565.10">
    <property type="entry name" value="Histidine kinase-like ATPase, C-terminal domain"/>
    <property type="match status" value="1"/>
</dbReference>
<dbReference type="STRING" id="52.CMC5_001500"/>
<dbReference type="PROSITE" id="PS50110">
    <property type="entry name" value="RESPONSE_REGULATORY"/>
    <property type="match status" value="1"/>
</dbReference>
<dbReference type="PANTHER" id="PTHR44591">
    <property type="entry name" value="STRESS RESPONSE REGULATOR PROTEIN 1"/>
    <property type="match status" value="1"/>
</dbReference>
<name>A0A0K1E643_CHOCO</name>
<organism evidence="5 6">
    <name type="scientific">Chondromyces crocatus</name>
    <dbReference type="NCBI Taxonomy" id="52"/>
    <lineage>
        <taxon>Bacteria</taxon>
        <taxon>Pseudomonadati</taxon>
        <taxon>Myxococcota</taxon>
        <taxon>Polyangia</taxon>
        <taxon>Polyangiales</taxon>
        <taxon>Polyangiaceae</taxon>
        <taxon>Chondromyces</taxon>
    </lineage>
</organism>
<evidence type="ECO:0000313" key="6">
    <source>
        <dbReference type="Proteomes" id="UP000067626"/>
    </source>
</evidence>